<dbReference type="CDD" id="cd04301">
    <property type="entry name" value="NAT_SF"/>
    <property type="match status" value="1"/>
</dbReference>
<evidence type="ECO:0000259" key="1">
    <source>
        <dbReference type="PROSITE" id="PS51186"/>
    </source>
</evidence>
<proteinExistence type="predicted"/>
<feature type="domain" description="N-acetyltransferase" evidence="1">
    <location>
        <begin position="5"/>
        <end position="148"/>
    </location>
</feature>
<dbReference type="SUPFAM" id="SSF55729">
    <property type="entry name" value="Acyl-CoA N-acyltransferases (Nat)"/>
    <property type="match status" value="1"/>
</dbReference>
<dbReference type="InterPro" id="IPR000182">
    <property type="entry name" value="GNAT_dom"/>
</dbReference>
<organism evidence="2 3">
    <name type="scientific">Acidihalobacter yilgarnensis</name>
    <dbReference type="NCBI Taxonomy" id="2819280"/>
    <lineage>
        <taxon>Bacteria</taxon>
        <taxon>Pseudomonadati</taxon>
        <taxon>Pseudomonadota</taxon>
        <taxon>Gammaproteobacteria</taxon>
        <taxon>Chromatiales</taxon>
        <taxon>Ectothiorhodospiraceae</taxon>
        <taxon>Acidihalobacter</taxon>
    </lineage>
</organism>
<dbReference type="KEGG" id="aprs:BI364_02030"/>
<dbReference type="InterPro" id="IPR016181">
    <property type="entry name" value="Acyl_CoA_acyltransferase"/>
</dbReference>
<keyword evidence="3" id="KW-1185">Reference proteome</keyword>
<dbReference type="Proteomes" id="UP000095401">
    <property type="component" value="Chromosome"/>
</dbReference>
<keyword evidence="2" id="KW-0808">Transferase</keyword>
<dbReference type="Pfam" id="PF13508">
    <property type="entry name" value="Acetyltransf_7"/>
    <property type="match status" value="1"/>
</dbReference>
<accession>A0A1D8ISS7</accession>
<reference evidence="3" key="1">
    <citation type="submission" date="2016-09" db="EMBL/GenBank/DDBJ databases">
        <title>Acidihalobacter prosperus F5.</title>
        <authorList>
            <person name="Khaleque H.N."/>
            <person name="Ramsay J.P."/>
            <person name="Kaksonen A.H."/>
            <person name="Boxall N.J."/>
            <person name="Watkin E.L.J."/>
        </authorList>
    </citation>
    <scope>NUCLEOTIDE SEQUENCE [LARGE SCALE GENOMIC DNA]</scope>
    <source>
        <strain evidence="3">F5</strain>
    </source>
</reference>
<protein>
    <submittedName>
        <fullName evidence="2">GNAT family N-acetyltransferase</fullName>
    </submittedName>
</protein>
<evidence type="ECO:0000313" key="3">
    <source>
        <dbReference type="Proteomes" id="UP000095401"/>
    </source>
</evidence>
<gene>
    <name evidence="2" type="ORF">BI364_02030</name>
</gene>
<evidence type="ECO:0000313" key="2">
    <source>
        <dbReference type="EMBL" id="AOU99473.1"/>
    </source>
</evidence>
<dbReference type="AlphaFoldDB" id="A0A1D8ISS7"/>
<name>A0A1D8ISS7_9GAMM</name>
<dbReference type="PROSITE" id="PS51186">
    <property type="entry name" value="GNAT"/>
    <property type="match status" value="1"/>
</dbReference>
<sequence length="150" mass="16911">MSVVPSFRTVDESEGEELARIRVEAMRESLERIGRFDEARAKARFLSSFVPAYTRAVVIGAQLVGFFVVRPEGRGLLLDHLYVRPVHQGQGIGSLILAKVFAEADAKQQVVKVGALRESRSNEFYVRSGFVLVESAEHDNYYERLPQNVR</sequence>
<dbReference type="EMBL" id="CP017415">
    <property type="protein sequence ID" value="AOU99473.1"/>
    <property type="molecule type" value="Genomic_DNA"/>
</dbReference>
<dbReference type="GO" id="GO:0016747">
    <property type="term" value="F:acyltransferase activity, transferring groups other than amino-acyl groups"/>
    <property type="evidence" value="ECO:0007669"/>
    <property type="project" value="InterPro"/>
</dbReference>
<dbReference type="Gene3D" id="3.40.630.30">
    <property type="match status" value="1"/>
</dbReference>